<dbReference type="Proteomes" id="UP000279236">
    <property type="component" value="Unassembled WGS sequence"/>
</dbReference>
<dbReference type="InterPro" id="IPR028098">
    <property type="entry name" value="Glyco_trans_4-like_N"/>
</dbReference>
<evidence type="ECO:0000259" key="3">
    <source>
        <dbReference type="Pfam" id="PF00534"/>
    </source>
</evidence>
<gene>
    <name evidence="5" type="ORF">EHS24_004369</name>
</gene>
<dbReference type="Gene3D" id="3.40.50.2000">
    <property type="entry name" value="Glycogen Phosphorylase B"/>
    <property type="match status" value="2"/>
</dbReference>
<dbReference type="GO" id="GO:0016757">
    <property type="term" value="F:glycosyltransferase activity"/>
    <property type="evidence" value="ECO:0007669"/>
    <property type="project" value="UniProtKB-KW"/>
</dbReference>
<feature type="domain" description="Glycosyltransferase subfamily 4-like N-terminal" evidence="4">
    <location>
        <begin position="127"/>
        <end position="308"/>
    </location>
</feature>
<feature type="compositionally biased region" description="Basic residues" evidence="2">
    <location>
        <begin position="25"/>
        <end position="38"/>
    </location>
</feature>
<dbReference type="OrthoDB" id="443318at2759"/>
<dbReference type="Pfam" id="PF00534">
    <property type="entry name" value="Glycos_transf_1"/>
    <property type="match status" value="1"/>
</dbReference>
<evidence type="ECO:0000259" key="4">
    <source>
        <dbReference type="Pfam" id="PF13439"/>
    </source>
</evidence>
<proteinExistence type="predicted"/>
<evidence type="ECO:0008006" key="7">
    <source>
        <dbReference type="Google" id="ProtNLM"/>
    </source>
</evidence>
<feature type="compositionally biased region" description="Basic and acidic residues" evidence="2">
    <location>
        <begin position="647"/>
        <end position="656"/>
    </location>
</feature>
<organism evidence="5 6">
    <name type="scientific">Apiotrichum porosum</name>
    <dbReference type="NCBI Taxonomy" id="105984"/>
    <lineage>
        <taxon>Eukaryota</taxon>
        <taxon>Fungi</taxon>
        <taxon>Dikarya</taxon>
        <taxon>Basidiomycota</taxon>
        <taxon>Agaricomycotina</taxon>
        <taxon>Tremellomycetes</taxon>
        <taxon>Trichosporonales</taxon>
        <taxon>Trichosporonaceae</taxon>
        <taxon>Apiotrichum</taxon>
    </lineage>
</organism>
<comment type="caution">
    <text evidence="5">The sequence shown here is derived from an EMBL/GenBank/DDBJ whole genome shotgun (WGS) entry which is preliminary data.</text>
</comment>
<dbReference type="AlphaFoldDB" id="A0A427Y4X5"/>
<dbReference type="Pfam" id="PF13439">
    <property type="entry name" value="Glyco_transf_4"/>
    <property type="match status" value="1"/>
</dbReference>
<keyword evidence="1" id="KW-0328">Glycosyltransferase</keyword>
<reference evidence="5 6" key="1">
    <citation type="submission" date="2018-11" db="EMBL/GenBank/DDBJ databases">
        <title>Genome sequence of Apiotrichum porosum DSM 27194.</title>
        <authorList>
            <person name="Aliyu H."/>
            <person name="Gorte O."/>
            <person name="Ochsenreither K."/>
        </authorList>
    </citation>
    <scope>NUCLEOTIDE SEQUENCE [LARGE SCALE GENOMIC DNA]</scope>
    <source>
        <strain evidence="5 6">DSM 27194</strain>
    </source>
</reference>
<accession>A0A427Y4X5</accession>
<name>A0A427Y4X5_9TREE</name>
<evidence type="ECO:0000256" key="2">
    <source>
        <dbReference type="SAM" id="MobiDB-lite"/>
    </source>
</evidence>
<dbReference type="SUPFAM" id="SSF53756">
    <property type="entry name" value="UDP-Glycosyltransferase/glycogen phosphorylase"/>
    <property type="match status" value="1"/>
</dbReference>
<sequence>MSLLTPPLTPKTFPAIKSAMDSGRHQHVHSATRTRSQSRRTTLPSPLATPEDFGVLPPHLEAIPELDLPEPSISFEQTEATLTGNEMPWRPNMTAEERDAREDWISSSRGRKGLRIVIVTENFLPKVDGVTRTLARLLEHLEREGHSCMLLGPGTGMSHYASHPLVGTAGVPLVVYPGLKLNFLRPKFLRTIQDFQPDVVHFVDPIWLGAQTLMAMELGWAGEDWVGEGGPAIGTGISGAVVASYHTNLATYATLFGMSWLEPIMWRLQQWLYSKTLLTLCPSPSTRSMLESQSFSNVRLWPRGVDLSQFGPSKRCNKMRELWGIGEAPGRVSVDLTNSKVVGVHHSGRKTSLPLTPPASPIVVPAGDVGQTQPFTAEPMAINSAPSRVCLLYVGRVSWEKNLVLLLHAYGRLSAYLPTGSPLPKLVFVGDGPAKTELETICSDRGYDATFMGHRQGEELAACYASADIFAFPSFTETFGQVVLEALASGLPVIGLDAEGTRDLVQHASTGLLLPLPPVAAANTKVNPSRTWPTICRDVSHPLFSVCVDGYAQLLARATTNHTERAAMGHKACTDGIQGFTWWDAMERCVDGYRESIRVSRQARQVRITIPPATLTPEPTPTPTQNSSPKISRVNRALSSRLAHRGWPRDKERENDLGGSDNDAPPTTPSPRLRLRLLGKSDTAETLWHIKNLAKAFLAAMLFWWIWTRHLASQGREMGWDEITFRPAAAVGAF</sequence>
<dbReference type="EMBL" id="RSCE01000002">
    <property type="protein sequence ID" value="RSH86138.1"/>
    <property type="molecule type" value="Genomic_DNA"/>
</dbReference>
<evidence type="ECO:0000256" key="1">
    <source>
        <dbReference type="ARBA" id="ARBA00022676"/>
    </source>
</evidence>
<dbReference type="STRING" id="105984.A0A427Y4X5"/>
<evidence type="ECO:0000313" key="5">
    <source>
        <dbReference type="EMBL" id="RSH86138.1"/>
    </source>
</evidence>
<dbReference type="PANTHER" id="PTHR45947:SF3">
    <property type="entry name" value="SULFOQUINOVOSYL TRANSFERASE SQD2"/>
    <property type="match status" value="1"/>
</dbReference>
<dbReference type="InterPro" id="IPR050194">
    <property type="entry name" value="Glycosyltransferase_grp1"/>
</dbReference>
<dbReference type="InterPro" id="IPR001296">
    <property type="entry name" value="Glyco_trans_1"/>
</dbReference>
<dbReference type="RefSeq" id="XP_028478923.1">
    <property type="nucleotide sequence ID" value="XM_028619951.1"/>
</dbReference>
<keyword evidence="1" id="KW-0808">Transferase</keyword>
<dbReference type="GeneID" id="39588912"/>
<protein>
    <recommendedName>
        <fullName evidence="7">Glycosyl transferase family 1 domain-containing protein</fullName>
    </recommendedName>
</protein>
<dbReference type="PANTHER" id="PTHR45947">
    <property type="entry name" value="SULFOQUINOVOSYL TRANSFERASE SQD2"/>
    <property type="match status" value="1"/>
</dbReference>
<evidence type="ECO:0000313" key="6">
    <source>
        <dbReference type="Proteomes" id="UP000279236"/>
    </source>
</evidence>
<feature type="domain" description="Glycosyl transferase family 1" evidence="3">
    <location>
        <begin position="388"/>
        <end position="523"/>
    </location>
</feature>
<keyword evidence="6" id="KW-1185">Reference proteome</keyword>
<feature type="region of interest" description="Disordered" evidence="2">
    <location>
        <begin position="19"/>
        <end position="51"/>
    </location>
</feature>
<dbReference type="CDD" id="cd03814">
    <property type="entry name" value="GT4-like"/>
    <property type="match status" value="1"/>
</dbReference>
<feature type="region of interest" description="Disordered" evidence="2">
    <location>
        <begin position="608"/>
        <end position="673"/>
    </location>
</feature>